<comment type="caution">
    <text evidence="1">The sequence shown here is derived from an EMBL/GenBank/DDBJ whole genome shotgun (WGS) entry which is preliminary data.</text>
</comment>
<evidence type="ECO:0000313" key="2">
    <source>
        <dbReference type="Proteomes" id="UP000175706"/>
    </source>
</evidence>
<sequence>MESMGLPCSASWKGYQAQHIIPKSLKSHPILKKIGMDMDHAENGIFLPIPSESPSALSRHRGFHRVYNRVVTKALNNLDINRSVEVLEKQVYELQQKLKEAV</sequence>
<dbReference type="EMBL" id="LXLT01000119">
    <property type="protein sequence ID" value="OFD69918.1"/>
    <property type="molecule type" value="Genomic_DNA"/>
</dbReference>
<dbReference type="Proteomes" id="UP000175706">
    <property type="component" value="Unassembled WGS sequence"/>
</dbReference>
<gene>
    <name evidence="1" type="ORF">BWGOE8_58850</name>
</gene>
<dbReference type="AlphaFoldDB" id="A0A1E8AY20"/>
<evidence type="ECO:0000313" key="1">
    <source>
        <dbReference type="EMBL" id="OFD69918.1"/>
    </source>
</evidence>
<protein>
    <submittedName>
        <fullName evidence="1">Uncharacterized protein</fullName>
    </submittedName>
</protein>
<accession>A0A1E8AY20</accession>
<name>A0A1E8AY20_BACMY</name>
<reference evidence="1 2" key="1">
    <citation type="submission" date="2016-05" db="EMBL/GenBank/DDBJ databases">
        <title>Bacillus thuringiensis and Bacillus weihenstephanensis as novel biocontrol agents of wilt causing Verticillium species.</title>
        <authorList>
            <person name="Hollensteiner J."/>
            <person name="Wemheuer F."/>
            <person name="Harting R."/>
            <person name="Kolarzyk A."/>
            <person name="Diaz-Valerio S."/>
            <person name="Poehlein A."/>
            <person name="Brzuszkiewicz E."/>
            <person name="Nesemann K."/>
            <person name="Braus-Stromeyer S."/>
            <person name="Braus G."/>
            <person name="Daniel R."/>
            <person name="Liesegang H."/>
        </authorList>
    </citation>
    <scope>NUCLEOTIDE SEQUENCE [LARGE SCALE GENOMIC DNA]</scope>
    <source>
        <strain evidence="1 2">GOE8</strain>
    </source>
</reference>
<dbReference type="Pfam" id="PF14412">
    <property type="entry name" value="AHH"/>
    <property type="match status" value="1"/>
</dbReference>
<organism evidence="1 2">
    <name type="scientific">Bacillus mycoides</name>
    <dbReference type="NCBI Taxonomy" id="1405"/>
    <lineage>
        <taxon>Bacteria</taxon>
        <taxon>Bacillati</taxon>
        <taxon>Bacillota</taxon>
        <taxon>Bacilli</taxon>
        <taxon>Bacillales</taxon>
        <taxon>Bacillaceae</taxon>
        <taxon>Bacillus</taxon>
        <taxon>Bacillus cereus group</taxon>
    </lineage>
</organism>
<proteinExistence type="predicted"/>
<dbReference type="PATRIC" id="fig|86662.25.peg.6080"/>
<dbReference type="InterPro" id="IPR032871">
    <property type="entry name" value="AHH_dom_containing"/>
</dbReference>